<evidence type="ECO:0000256" key="6">
    <source>
        <dbReference type="ARBA" id="ARBA00022737"/>
    </source>
</evidence>
<organism evidence="21 24">
    <name type="scientific">Adineta steineri</name>
    <dbReference type="NCBI Taxonomy" id="433720"/>
    <lineage>
        <taxon>Eukaryota</taxon>
        <taxon>Metazoa</taxon>
        <taxon>Spiralia</taxon>
        <taxon>Gnathifera</taxon>
        <taxon>Rotifera</taxon>
        <taxon>Eurotatoria</taxon>
        <taxon>Bdelloidea</taxon>
        <taxon>Adinetida</taxon>
        <taxon>Adinetidae</taxon>
        <taxon>Adineta</taxon>
    </lineage>
</organism>
<dbReference type="GO" id="GO:1990404">
    <property type="term" value="F:NAD+-protein mono-ADP-ribosyltransferase activity"/>
    <property type="evidence" value="ECO:0007669"/>
    <property type="project" value="TreeGrafter"/>
</dbReference>
<evidence type="ECO:0000259" key="17">
    <source>
        <dbReference type="PROSITE" id="PS50918"/>
    </source>
</evidence>
<comment type="similarity">
    <text evidence="13">Belongs to the ARTD/PARP family.</text>
</comment>
<feature type="compositionally biased region" description="Polar residues" evidence="16">
    <location>
        <begin position="192"/>
        <end position="204"/>
    </location>
</feature>
<name>A0A813YUT7_9BILA</name>
<feature type="domain" description="PARP alpha-helical" evidence="19">
    <location>
        <begin position="360"/>
        <end position="477"/>
    </location>
</feature>
<dbReference type="SUPFAM" id="SSF142921">
    <property type="entry name" value="WGR domain-like"/>
    <property type="match status" value="1"/>
</dbReference>
<comment type="subcellular location">
    <subcellularLocation>
        <location evidence="1">Nucleus</location>
    </subcellularLocation>
</comment>
<dbReference type="PROSITE" id="PS51059">
    <property type="entry name" value="PARP_CATALYTIC"/>
    <property type="match status" value="1"/>
</dbReference>
<reference evidence="21" key="1">
    <citation type="submission" date="2021-02" db="EMBL/GenBank/DDBJ databases">
        <authorList>
            <person name="Nowell W R."/>
        </authorList>
    </citation>
    <scope>NUCLEOTIDE SEQUENCE</scope>
</reference>
<evidence type="ECO:0000259" key="20">
    <source>
        <dbReference type="PROSITE" id="PS51977"/>
    </source>
</evidence>
<keyword evidence="11" id="KW-0238">DNA-binding</keyword>
<keyword evidence="10 15" id="KW-0520">NAD</keyword>
<gene>
    <name evidence="21" type="ORF">BJG266_LOCUS9868</name>
    <name evidence="22" type="ORF">QVE165_LOCUS23800</name>
</gene>
<evidence type="ECO:0000256" key="10">
    <source>
        <dbReference type="ARBA" id="ARBA00023027"/>
    </source>
</evidence>
<evidence type="ECO:0000259" key="18">
    <source>
        <dbReference type="PROSITE" id="PS51059"/>
    </source>
</evidence>
<dbReference type="GO" id="GO:0070212">
    <property type="term" value="P:protein poly-ADP-ribosylation"/>
    <property type="evidence" value="ECO:0007669"/>
    <property type="project" value="TreeGrafter"/>
</dbReference>
<dbReference type="SUPFAM" id="SSF117839">
    <property type="entry name" value="WWE domain"/>
    <property type="match status" value="2"/>
</dbReference>
<feature type="region of interest" description="Disordered" evidence="16">
    <location>
        <begin position="166"/>
        <end position="204"/>
    </location>
</feature>
<dbReference type="GO" id="GO:0008270">
    <property type="term" value="F:zinc ion binding"/>
    <property type="evidence" value="ECO:0007669"/>
    <property type="project" value="UniProtKB-KW"/>
</dbReference>
<dbReference type="OrthoDB" id="429950at2759"/>
<dbReference type="SUPFAM" id="SSF56399">
    <property type="entry name" value="ADP-ribosylation"/>
    <property type="match status" value="1"/>
</dbReference>
<dbReference type="GO" id="GO:0003677">
    <property type="term" value="F:DNA binding"/>
    <property type="evidence" value="ECO:0007669"/>
    <property type="project" value="UniProtKB-KW"/>
</dbReference>
<dbReference type="Pfam" id="PF02877">
    <property type="entry name" value="PARP_reg"/>
    <property type="match status" value="1"/>
</dbReference>
<dbReference type="AlphaFoldDB" id="A0A813YUT7"/>
<evidence type="ECO:0000259" key="19">
    <source>
        <dbReference type="PROSITE" id="PS51060"/>
    </source>
</evidence>
<dbReference type="GO" id="GO:0016779">
    <property type="term" value="F:nucleotidyltransferase activity"/>
    <property type="evidence" value="ECO:0007669"/>
    <property type="project" value="UniProtKB-KW"/>
</dbReference>
<evidence type="ECO:0000256" key="9">
    <source>
        <dbReference type="ARBA" id="ARBA00022833"/>
    </source>
</evidence>
<keyword evidence="5" id="KW-0479">Metal-binding</keyword>
<dbReference type="FunFam" id="2.20.140.10:FF:000001">
    <property type="entry name" value="Poly [ADP-ribose] polymerase"/>
    <property type="match status" value="1"/>
</dbReference>
<evidence type="ECO:0000256" key="1">
    <source>
        <dbReference type="ARBA" id="ARBA00004123"/>
    </source>
</evidence>
<feature type="compositionally biased region" description="Basic and acidic residues" evidence="16">
    <location>
        <begin position="334"/>
        <end position="357"/>
    </location>
</feature>
<evidence type="ECO:0000256" key="2">
    <source>
        <dbReference type="ARBA" id="ARBA00022676"/>
    </source>
</evidence>
<keyword evidence="9" id="KW-0862">Zinc</keyword>
<evidence type="ECO:0000313" key="24">
    <source>
        <dbReference type="Proteomes" id="UP000663877"/>
    </source>
</evidence>
<keyword evidence="7" id="KW-0013">ADP-ribosylation</keyword>
<keyword evidence="8" id="KW-0863">Zinc-finger</keyword>
<dbReference type="EC" id="2.4.2.-" evidence="15"/>
<dbReference type="GO" id="GO:0005730">
    <property type="term" value="C:nucleolus"/>
    <property type="evidence" value="ECO:0007669"/>
    <property type="project" value="TreeGrafter"/>
</dbReference>
<feature type="domain" description="PARP catalytic" evidence="18">
    <location>
        <begin position="485"/>
        <end position="709"/>
    </location>
</feature>
<dbReference type="Pfam" id="PF05406">
    <property type="entry name" value="WGR"/>
    <property type="match status" value="1"/>
</dbReference>
<sequence>MASSSTTITVSGHNAQWEWEGDKSIWQQYPINIQQDISQAFEANKKQVDVNVTDEISMTIKFDDMVQINKKTKFMRRVRLSLELKDNNGFFIYEWQNENKKWESYTAEIMGKIADALNNDQTSFSFTCQSRSYDIDLKKLTQTNTSTNVIRKVRCVKSMAKVPLGVSTNSNKRSLENEDEPTESTTKKRVLSKSSAPETSSIRTVKTVAGQAPVDAECITMLGKAHVYSENKDIFDCMLNQANVGNNNNKFYLIQLLEDNNSKTYYVWLRWGRVGYTGQTNLESFGAKLNDAKRLFCSKFSDKTKNDFYHRDTFTKYPGKYDYVQLDYNPSTSKKTEENEENKKKREEALEEAKSRPIPESKLDKRVQNLIELVCNVRAMEEALLEMKFDAKKNPLGKLSSAQIKAGYAALKDIETFIKANNFNTNFVEANNTYYTRIPHEFGRHAPPLIKTIQQLKHEIELLEALDDIEVAFSALNTDTNNRMNPVDQHYEQLKCKLKPIDNTDDIYKLIEKYLQSTHATTHQQYKMQIDDIFEVDKEGEEEAFNDVGNKMLLWHGSRLTNFAGIMSQGLRIAPPEAPVTGYMFGKGLYFADMSSKSANYCYTTPTKNTGLVLLSEVALGKWNELLTADNNAHKLPTGLSSVKALGSISPNGKNEVKIGGDITVPLGPGEPTPVNNSKGYTLNYNEYIVYDTKQVRLRYLIKLKFLYK</sequence>
<feature type="domain" description="WWE" evidence="17">
    <location>
        <begin position="3"/>
        <end position="80"/>
    </location>
</feature>
<dbReference type="Gene3D" id="3.90.228.10">
    <property type="match status" value="1"/>
</dbReference>
<evidence type="ECO:0000256" key="15">
    <source>
        <dbReference type="RuleBase" id="RU362114"/>
    </source>
</evidence>
<keyword evidence="4" id="KW-0548">Nucleotidyltransferase</keyword>
<dbReference type="InterPro" id="IPR018123">
    <property type="entry name" value="WWE-dom_subgr"/>
</dbReference>
<evidence type="ECO:0000256" key="3">
    <source>
        <dbReference type="ARBA" id="ARBA00022679"/>
    </source>
</evidence>
<dbReference type="PANTHER" id="PTHR10459">
    <property type="entry name" value="DNA LIGASE"/>
    <property type="match status" value="1"/>
</dbReference>
<evidence type="ECO:0000256" key="7">
    <source>
        <dbReference type="ARBA" id="ARBA00022765"/>
    </source>
</evidence>
<dbReference type="Proteomes" id="UP000663832">
    <property type="component" value="Unassembled WGS sequence"/>
</dbReference>
<evidence type="ECO:0000256" key="14">
    <source>
        <dbReference type="ARBA" id="ARBA00033987"/>
    </source>
</evidence>
<dbReference type="InterPro" id="IPR004102">
    <property type="entry name" value="Poly(ADP-ribose)pol_reg_dom"/>
</dbReference>
<comment type="catalytic activity">
    <reaction evidence="14">
        <text>NAD(+) + (ADP-D-ribosyl)n-acceptor = nicotinamide + (ADP-D-ribosyl)n+1-acceptor + H(+).</text>
        <dbReference type="EC" id="2.4.2.30"/>
    </reaction>
</comment>
<dbReference type="Gene3D" id="3.30.720.50">
    <property type="match status" value="2"/>
</dbReference>
<proteinExistence type="inferred from homology"/>
<evidence type="ECO:0000256" key="16">
    <source>
        <dbReference type="SAM" id="MobiDB-lite"/>
    </source>
</evidence>
<dbReference type="SMART" id="SM00773">
    <property type="entry name" value="WGR"/>
    <property type="match status" value="1"/>
</dbReference>
<dbReference type="Pfam" id="PF02825">
    <property type="entry name" value="WWE"/>
    <property type="match status" value="2"/>
</dbReference>
<evidence type="ECO:0000313" key="22">
    <source>
        <dbReference type="EMBL" id="CAF1165312.1"/>
    </source>
</evidence>
<dbReference type="PANTHER" id="PTHR10459:SF60">
    <property type="entry name" value="POLY [ADP-RIBOSE] POLYMERASE 2"/>
    <property type="match status" value="1"/>
</dbReference>
<dbReference type="Gene3D" id="2.20.140.10">
    <property type="entry name" value="WGR domain"/>
    <property type="match status" value="1"/>
</dbReference>
<dbReference type="InterPro" id="IPR036930">
    <property type="entry name" value="WGR_dom_sf"/>
</dbReference>
<dbReference type="GO" id="GO:0003950">
    <property type="term" value="F:NAD+ poly-ADP-ribosyltransferase activity"/>
    <property type="evidence" value="ECO:0007669"/>
    <property type="project" value="UniProtKB-UniRule"/>
</dbReference>
<dbReference type="InterPro" id="IPR008893">
    <property type="entry name" value="WGR_domain"/>
</dbReference>
<protein>
    <recommendedName>
        <fullName evidence="15">Poly [ADP-ribose] polymerase</fullName>
        <shortName evidence="15">PARP</shortName>
        <ecNumber evidence="15">2.4.2.-</ecNumber>
    </recommendedName>
</protein>
<evidence type="ECO:0000256" key="4">
    <source>
        <dbReference type="ARBA" id="ARBA00022695"/>
    </source>
</evidence>
<dbReference type="PROSITE" id="PS51977">
    <property type="entry name" value="WGR"/>
    <property type="match status" value="1"/>
</dbReference>
<dbReference type="Pfam" id="PF00644">
    <property type="entry name" value="PARP"/>
    <property type="match status" value="1"/>
</dbReference>
<evidence type="ECO:0000256" key="12">
    <source>
        <dbReference type="ARBA" id="ARBA00023242"/>
    </source>
</evidence>
<keyword evidence="12" id="KW-0539">Nucleus</keyword>
<feature type="domain" description="WWE" evidence="17">
    <location>
        <begin position="81"/>
        <end position="155"/>
    </location>
</feature>
<dbReference type="EMBL" id="CAJNOM010000163">
    <property type="protein sequence ID" value="CAF1165312.1"/>
    <property type="molecule type" value="Genomic_DNA"/>
</dbReference>
<feature type="domain" description="WGR" evidence="20">
    <location>
        <begin position="224"/>
        <end position="321"/>
    </location>
</feature>
<dbReference type="PROSITE" id="PS50918">
    <property type="entry name" value="WWE"/>
    <property type="match status" value="2"/>
</dbReference>
<dbReference type="InterPro" id="IPR050800">
    <property type="entry name" value="ARTD/PARP"/>
</dbReference>
<keyword evidence="23" id="KW-1185">Reference proteome</keyword>
<dbReference type="PROSITE" id="PS51060">
    <property type="entry name" value="PARP_ALPHA_HD"/>
    <property type="match status" value="1"/>
</dbReference>
<dbReference type="InterPro" id="IPR037197">
    <property type="entry name" value="WWE_dom_sf"/>
</dbReference>
<dbReference type="InterPro" id="IPR004170">
    <property type="entry name" value="WWE_dom"/>
</dbReference>
<dbReference type="InterPro" id="IPR012317">
    <property type="entry name" value="Poly(ADP-ribose)pol_cat_dom"/>
</dbReference>
<evidence type="ECO:0000256" key="11">
    <source>
        <dbReference type="ARBA" id="ARBA00023125"/>
    </source>
</evidence>
<dbReference type="Gene3D" id="1.20.142.10">
    <property type="entry name" value="Poly(ADP-ribose) polymerase, regulatory domain"/>
    <property type="match status" value="1"/>
</dbReference>
<dbReference type="InterPro" id="IPR036616">
    <property type="entry name" value="Poly(ADP-ribose)pol_reg_dom_sf"/>
</dbReference>
<feature type="region of interest" description="Disordered" evidence="16">
    <location>
        <begin position="330"/>
        <end position="357"/>
    </location>
</feature>
<evidence type="ECO:0000256" key="5">
    <source>
        <dbReference type="ARBA" id="ARBA00022723"/>
    </source>
</evidence>
<keyword evidence="2 15" id="KW-0328">Glycosyltransferase</keyword>
<keyword evidence="6" id="KW-0677">Repeat</keyword>
<dbReference type="CDD" id="cd01437">
    <property type="entry name" value="parp_like"/>
    <property type="match status" value="1"/>
</dbReference>
<dbReference type="SUPFAM" id="SSF47587">
    <property type="entry name" value="Domain of poly(ADP-ribose) polymerase"/>
    <property type="match status" value="1"/>
</dbReference>
<evidence type="ECO:0000256" key="8">
    <source>
        <dbReference type="ARBA" id="ARBA00022771"/>
    </source>
</evidence>
<dbReference type="GO" id="GO:0006302">
    <property type="term" value="P:double-strand break repair"/>
    <property type="evidence" value="ECO:0007669"/>
    <property type="project" value="TreeGrafter"/>
</dbReference>
<keyword evidence="3 15" id="KW-0808">Transferase</keyword>
<dbReference type="FunFam" id="3.90.228.10:FF:000002">
    <property type="entry name" value="Poly [ADP-ribose] polymerase"/>
    <property type="match status" value="1"/>
</dbReference>
<dbReference type="FunFam" id="1.20.142.10:FF:000001">
    <property type="entry name" value="Poly [ADP-ribose] polymerase"/>
    <property type="match status" value="1"/>
</dbReference>
<evidence type="ECO:0000313" key="21">
    <source>
        <dbReference type="EMBL" id="CAF0889458.1"/>
    </source>
</evidence>
<dbReference type="SMART" id="SM00678">
    <property type="entry name" value="WWE"/>
    <property type="match status" value="2"/>
</dbReference>
<evidence type="ECO:0000256" key="13">
    <source>
        <dbReference type="ARBA" id="ARBA00024347"/>
    </source>
</evidence>
<evidence type="ECO:0000313" key="23">
    <source>
        <dbReference type="Proteomes" id="UP000663832"/>
    </source>
</evidence>
<accession>A0A813YUT7</accession>
<dbReference type="EMBL" id="CAJNOI010000033">
    <property type="protein sequence ID" value="CAF0889458.1"/>
    <property type="molecule type" value="Genomic_DNA"/>
</dbReference>
<comment type="caution">
    <text evidence="21">The sequence shown here is derived from an EMBL/GenBank/DDBJ whole genome shotgun (WGS) entry which is preliminary data.</text>
</comment>
<dbReference type="Proteomes" id="UP000663877">
    <property type="component" value="Unassembled WGS sequence"/>
</dbReference>